<feature type="compositionally biased region" description="Polar residues" evidence="2">
    <location>
        <begin position="77"/>
        <end position="92"/>
    </location>
</feature>
<keyword evidence="5" id="KW-1185">Reference proteome</keyword>
<dbReference type="SUPFAM" id="SSF57667">
    <property type="entry name" value="beta-beta-alpha zinc fingers"/>
    <property type="match status" value="1"/>
</dbReference>
<dbReference type="EMBL" id="JAVHJM010000001">
    <property type="protein sequence ID" value="KAK6521638.1"/>
    <property type="molecule type" value="Genomic_DNA"/>
</dbReference>
<organism evidence="4 5">
    <name type="scientific">Arthrobotrys conoides</name>
    <dbReference type="NCBI Taxonomy" id="74498"/>
    <lineage>
        <taxon>Eukaryota</taxon>
        <taxon>Fungi</taxon>
        <taxon>Dikarya</taxon>
        <taxon>Ascomycota</taxon>
        <taxon>Pezizomycotina</taxon>
        <taxon>Orbiliomycetes</taxon>
        <taxon>Orbiliales</taxon>
        <taxon>Orbiliaceae</taxon>
        <taxon>Arthrobotrys</taxon>
    </lineage>
</organism>
<sequence>MGTLSPTLGGFPDLDEASEPSRQIRDGSGPIAIGNVPLDWDPADFNQYFANNDGLNFLNPAIQTGNIVLTAASRTVSQGPVTQPSNGSLADIQSQEPPQSQSPSCLQAGRSPGDPAYTCEDCGQGFSDRKTVGKHRHQIHKKKEYVCICGTGYSRQDGLKKHESNCLGYKKSRGGILKRVKHSPGNSDRAESSRMDLNQKSSRSSSRPQVSAAGNPVDTPSPVIEDRSKKRMRDWQNEDYWRAKCHKIEREKEDNNRMWMMKYHDLERQYADSEAEWMKDRHGLEEELAAEMKRDGPDG</sequence>
<feature type="domain" description="C2H2-type" evidence="3">
    <location>
        <begin position="117"/>
        <end position="145"/>
    </location>
</feature>
<protein>
    <recommendedName>
        <fullName evidence="3">C2H2-type domain-containing protein</fullName>
    </recommendedName>
</protein>
<evidence type="ECO:0000256" key="1">
    <source>
        <dbReference type="PROSITE-ProRule" id="PRU00042"/>
    </source>
</evidence>
<feature type="region of interest" description="Disordered" evidence="2">
    <location>
        <begin position="1"/>
        <end position="30"/>
    </location>
</feature>
<accession>A0AAN8NNI5</accession>
<dbReference type="InterPro" id="IPR013087">
    <property type="entry name" value="Znf_C2H2_type"/>
</dbReference>
<evidence type="ECO:0000313" key="5">
    <source>
        <dbReference type="Proteomes" id="UP001307849"/>
    </source>
</evidence>
<dbReference type="GO" id="GO:0008270">
    <property type="term" value="F:zinc ion binding"/>
    <property type="evidence" value="ECO:0007669"/>
    <property type="project" value="UniProtKB-KW"/>
</dbReference>
<gene>
    <name evidence="4" type="ORF">TWF506_001848</name>
</gene>
<dbReference type="Proteomes" id="UP001307849">
    <property type="component" value="Unassembled WGS sequence"/>
</dbReference>
<keyword evidence="1" id="KW-0862">Zinc</keyword>
<dbReference type="PROSITE" id="PS50157">
    <property type="entry name" value="ZINC_FINGER_C2H2_2"/>
    <property type="match status" value="1"/>
</dbReference>
<keyword evidence="1" id="KW-0863">Zinc-finger</keyword>
<dbReference type="AlphaFoldDB" id="A0AAN8NNI5"/>
<evidence type="ECO:0000256" key="2">
    <source>
        <dbReference type="SAM" id="MobiDB-lite"/>
    </source>
</evidence>
<reference evidence="4 5" key="1">
    <citation type="submission" date="2019-10" db="EMBL/GenBank/DDBJ databases">
        <authorList>
            <person name="Palmer J.M."/>
        </authorList>
    </citation>
    <scope>NUCLEOTIDE SEQUENCE [LARGE SCALE GENOMIC DNA]</scope>
    <source>
        <strain evidence="4 5">TWF506</strain>
    </source>
</reference>
<proteinExistence type="predicted"/>
<evidence type="ECO:0000313" key="4">
    <source>
        <dbReference type="EMBL" id="KAK6521638.1"/>
    </source>
</evidence>
<comment type="caution">
    <text evidence="4">The sequence shown here is derived from an EMBL/GenBank/DDBJ whole genome shotgun (WGS) entry which is preliminary data.</text>
</comment>
<dbReference type="PROSITE" id="PS00028">
    <property type="entry name" value="ZINC_FINGER_C2H2_1"/>
    <property type="match status" value="1"/>
</dbReference>
<evidence type="ECO:0000259" key="3">
    <source>
        <dbReference type="PROSITE" id="PS50157"/>
    </source>
</evidence>
<keyword evidence="1" id="KW-0479">Metal-binding</keyword>
<feature type="region of interest" description="Disordered" evidence="2">
    <location>
        <begin position="77"/>
        <end position="112"/>
    </location>
</feature>
<feature type="region of interest" description="Disordered" evidence="2">
    <location>
        <begin position="177"/>
        <end position="232"/>
    </location>
</feature>
<feature type="compositionally biased region" description="Low complexity" evidence="2">
    <location>
        <begin position="93"/>
        <end position="104"/>
    </location>
</feature>
<name>A0AAN8NNI5_9PEZI</name>
<dbReference type="InterPro" id="IPR036236">
    <property type="entry name" value="Znf_C2H2_sf"/>
</dbReference>
<dbReference type="Gene3D" id="3.30.160.60">
    <property type="entry name" value="Classic Zinc Finger"/>
    <property type="match status" value="1"/>
</dbReference>